<accession>A0A024UNR3</accession>
<dbReference type="InterPro" id="IPR003126">
    <property type="entry name" value="Znf_UBR"/>
</dbReference>
<dbReference type="FunFam" id="2.10.110.30:FF:000002">
    <property type="entry name" value="Putative e3 ubiquitin-protein ligase ubr3"/>
    <property type="match status" value="1"/>
</dbReference>
<dbReference type="EC" id="2.3.2.27" evidence="10"/>
<organism evidence="13">
    <name type="scientific">Aphanomyces invadans</name>
    <dbReference type="NCBI Taxonomy" id="157072"/>
    <lineage>
        <taxon>Eukaryota</taxon>
        <taxon>Sar</taxon>
        <taxon>Stramenopiles</taxon>
        <taxon>Oomycota</taxon>
        <taxon>Saprolegniomycetes</taxon>
        <taxon>Saprolegniales</taxon>
        <taxon>Verrucalvaceae</taxon>
        <taxon>Aphanomyces</taxon>
    </lineage>
</organism>
<dbReference type="PANTHER" id="PTHR21497:SF24">
    <property type="entry name" value="E3 UBIQUITIN-PROTEIN LIGASE UBR1"/>
    <property type="match status" value="1"/>
</dbReference>
<evidence type="ECO:0000256" key="2">
    <source>
        <dbReference type="ARBA" id="ARBA00004906"/>
    </source>
</evidence>
<dbReference type="Gene3D" id="2.10.110.30">
    <property type="match status" value="1"/>
</dbReference>
<dbReference type="OrthoDB" id="26387at2759"/>
<keyword evidence="4 10" id="KW-0479">Metal-binding</keyword>
<gene>
    <name evidence="13" type="ORF">H310_02317</name>
</gene>
<evidence type="ECO:0000259" key="12">
    <source>
        <dbReference type="PROSITE" id="PS51157"/>
    </source>
</evidence>
<dbReference type="Pfam" id="PF18995">
    <property type="entry name" value="PRT6_C"/>
    <property type="match status" value="1"/>
</dbReference>
<dbReference type="PROSITE" id="PS51157">
    <property type="entry name" value="ZF_UBR"/>
    <property type="match status" value="1"/>
</dbReference>
<dbReference type="GO" id="GO:0071596">
    <property type="term" value="P:ubiquitin-dependent protein catabolic process via the N-end rule pathway"/>
    <property type="evidence" value="ECO:0007669"/>
    <property type="project" value="UniProtKB-UniRule"/>
</dbReference>
<comment type="similarity">
    <text evidence="8 10">Belongs to the E3 ubiquitin-protein ligase UBR1-like family.</text>
</comment>
<dbReference type="RefSeq" id="XP_008864002.1">
    <property type="nucleotide sequence ID" value="XM_008865780.1"/>
</dbReference>
<keyword evidence="6 10" id="KW-0833">Ubl conjugation pathway</keyword>
<dbReference type="InterPro" id="IPR039164">
    <property type="entry name" value="UBR1-like"/>
</dbReference>
<keyword evidence="3 10" id="KW-0808">Transferase</keyword>
<dbReference type="InterPro" id="IPR044046">
    <property type="entry name" value="E3_ligase_UBR-like_C"/>
</dbReference>
<evidence type="ECO:0000256" key="6">
    <source>
        <dbReference type="ARBA" id="ARBA00022786"/>
    </source>
</evidence>
<sequence length="1801" mass="199683">MALWDDSPAALGLTVERALRDASTSSAALLPEGWILRLIDKGHSLDRLASFLDAVLHAGMRVATSNTFASLPPVDAYLGDLHAQQSRVGSTKGGVCGYMFKNNDIAWNCRTCQMDDTCVLCQPCFQNSDHAGHEVFFHRTSPGGMCDCGDVEAWKPEGFCKDHTGAPSEPSALTEPLLPPAMERVFQCIFRDFVGFITCVAQHSASSFDDFKVAENGDAIKRKHFARATSTGAAGSPPLVPATTNPAIFHTRISNDDVHTDDELVRCLSQMGFNEGFAEEFTRSVDRRGCGTLKADVTLAEALNWMRQMKEAGNWFASVVDNYHIANEVAWGKLYEYLAPLLAASPAVQAILFEQLFALYATQDGPNAYQIPTKKAPLTVLLQATPFVKKELVNGMKQLYLAIMGSKQLKMQFAPIYVTVFPKLMMQYFGGMGTERENVFGLGVQIFTTPSIVHQLEDDMGLWEVVLTTLQDAMSLAKVPVDPLPGDSFTYSVQHMAIKYRRYFPLLQDINHLLMLPTMAIKFATTCASLFFSVLNDASHMNLQTRVPEGRAHVEREDNAAWIAAFTLVMHLDSLVLPNLYKSLQSQTTSVDGVLWTLCDAFLASLQDFASSARLVYHEGEPSLTDQYSMDAPFIKYSVASQPVSFHYPLHQAWGRFLLEMIQRNCFRELQSRLSDGRLVDAVLEFPLRSLVWSSQIASNMWVRNGKDMMVRQVTSYYSLSSNLSFRDLDLVTVQTCLVLMGPARFLTIFLDRYDILPYLTSTTAQSTWLHNVSMEKRAMYVAECLLKLIWIANELPPVPTLPIAGYLRRDVLHMILVKPRVFSYLRDQTNPIYCNPALVLTSDDTKNRELMTLLKEIADIQPTTASNQDMAPSKFTLKPQLYHEYDPAFFHESPVHHVEAQVARQDVVFKTWTEKSDPIPMVHQLQPGHPDLLACRDVLMEDGVFRLLRLCLNDPLLQTDDNVYSRILHILTLQLYMVHQDDKWTDVVRGQLGRSPDEGDHGDGSKRQKINHSALGYVTRPGSIHSCSILARLAARANQFKTQETIQKPLWSATLFVLKGYLKAMDGNEDDLVASYVATHVFPTQVDGAATSGAPAMDAKARLALQKKRQQEALAKMMAQQSNFAAQIESDDEDDLNSDDRSTDSTSSVIPPPECNICAHSKRADDPVVYVGLLQESTLRNRSTGLDRSHGQALHAQLCRHAVHLSCLQEYTSTMRRETFLGAHSQIAFDSQAGEFLCPLCKALCNTCVPFVASPPTFASSMEQYFQHALDADAVTTWLTTALPGHIRRYFSEDGAVPAAGSTVMPSAIETFLVSASALRDSFQSAQKGFRPVEVLLDTVSSVFHLSQLQGLSAGFCLMDLHNRSSLPSLPTRLASMFSSDSEALVDPFGPQDDAKLHAIFMMLMQIKDVIPADSSLVQIDRFGLDPLFRLDAVPVSRDAYFLNKPLLEHDLFTLLLLVCSGMRDKADMLWAIRVFCSLHLTQVLLQSTKSLGISQDITNNDAGVAVPEASPYAALRDQLVALTASTPHPIAISPTAPSGALLHYLVEANLSEFLRKATLLARAIFQGWNDPDAAQYLNFASSLRLSTDVGQLCTQLGAMSSSTFLDPTKFQAWSVPIAHYISQMRLDHVPPLSFLVKEDAVWAAHVPVVRLAPLYTDQYTATASSVCAATGLVQESPAICLLCGTAVCGGTDCCKLPEYGNRGGCSRHASACVAGNGAYFLTRQCQMLLVSSGGRSSFFASPYVDEFGEEDHMVRRGRPLFLRPKRYMALMQLVWSHGIATEVSKNRRTSEQFIRPYFY</sequence>
<dbReference type="GO" id="GO:0008270">
    <property type="term" value="F:zinc ion binding"/>
    <property type="evidence" value="ECO:0007669"/>
    <property type="project" value="UniProtKB-UniRule"/>
</dbReference>
<dbReference type="GO" id="GO:0016567">
    <property type="term" value="P:protein ubiquitination"/>
    <property type="evidence" value="ECO:0007669"/>
    <property type="project" value="UniProtKB-UniRule"/>
</dbReference>
<evidence type="ECO:0000256" key="5">
    <source>
        <dbReference type="ARBA" id="ARBA00022771"/>
    </source>
</evidence>
<proteinExistence type="inferred from homology"/>
<evidence type="ECO:0000256" key="3">
    <source>
        <dbReference type="ARBA" id="ARBA00022679"/>
    </source>
</evidence>
<evidence type="ECO:0000256" key="8">
    <source>
        <dbReference type="ARBA" id="ARBA00046341"/>
    </source>
</evidence>
<evidence type="ECO:0000256" key="9">
    <source>
        <dbReference type="PROSITE-ProRule" id="PRU00508"/>
    </source>
</evidence>
<comment type="function">
    <text evidence="10">Ubiquitin ligase protein which is a component of the N-end rule pathway. Recognizes and binds to proteins bearing specific N-terminal residues that are destabilizing according to the N-end rule, leading to their ubiquitination and subsequent degradation.</text>
</comment>
<comment type="catalytic activity">
    <reaction evidence="1 10">
        <text>S-ubiquitinyl-[E2 ubiquitin-conjugating enzyme]-L-cysteine + [acceptor protein]-L-lysine = [E2 ubiquitin-conjugating enzyme]-L-cysteine + N(6)-ubiquitinyl-[acceptor protein]-L-lysine.</text>
        <dbReference type="EC" id="2.3.2.27"/>
    </reaction>
</comment>
<feature type="region of interest" description="Disordered" evidence="11">
    <location>
        <begin position="1127"/>
        <end position="1153"/>
    </location>
</feature>
<dbReference type="eggNOG" id="KOG1140">
    <property type="taxonomic scope" value="Eukaryota"/>
</dbReference>
<dbReference type="GeneID" id="20079367"/>
<dbReference type="EMBL" id="KI913954">
    <property type="protein sequence ID" value="ETW07909.1"/>
    <property type="molecule type" value="Genomic_DNA"/>
</dbReference>
<feature type="domain" description="UBR-type" evidence="12">
    <location>
        <begin position="94"/>
        <end position="165"/>
    </location>
</feature>
<dbReference type="Pfam" id="PF02207">
    <property type="entry name" value="zf-UBR"/>
    <property type="match status" value="1"/>
</dbReference>
<dbReference type="SMART" id="SM00396">
    <property type="entry name" value="ZnF_UBR1"/>
    <property type="match status" value="1"/>
</dbReference>
<dbReference type="GO" id="GO:0061630">
    <property type="term" value="F:ubiquitin protein ligase activity"/>
    <property type="evidence" value="ECO:0007669"/>
    <property type="project" value="UniProtKB-UniRule"/>
</dbReference>
<keyword evidence="5 10" id="KW-0863">Zinc-finger</keyword>
<dbReference type="VEuPathDB" id="FungiDB:H310_02317"/>
<evidence type="ECO:0000256" key="4">
    <source>
        <dbReference type="ARBA" id="ARBA00022723"/>
    </source>
</evidence>
<dbReference type="GO" id="GO:0000151">
    <property type="term" value="C:ubiquitin ligase complex"/>
    <property type="evidence" value="ECO:0007669"/>
    <property type="project" value="TreeGrafter"/>
</dbReference>
<dbReference type="STRING" id="157072.A0A024UNR3"/>
<keyword evidence="7 10" id="KW-0862">Zinc</keyword>
<evidence type="ECO:0000256" key="10">
    <source>
        <dbReference type="RuleBase" id="RU366018"/>
    </source>
</evidence>
<dbReference type="GO" id="GO:0005737">
    <property type="term" value="C:cytoplasm"/>
    <property type="evidence" value="ECO:0007669"/>
    <property type="project" value="TreeGrafter"/>
</dbReference>
<reference evidence="13" key="1">
    <citation type="submission" date="2013-12" db="EMBL/GenBank/DDBJ databases">
        <title>The Genome Sequence of Aphanomyces invadans NJM9701.</title>
        <authorList>
            <consortium name="The Broad Institute Genomics Platform"/>
            <person name="Russ C."/>
            <person name="Tyler B."/>
            <person name="van West P."/>
            <person name="Dieguez-Uribeondo J."/>
            <person name="Young S.K."/>
            <person name="Zeng Q."/>
            <person name="Gargeya S."/>
            <person name="Fitzgerald M."/>
            <person name="Abouelleil A."/>
            <person name="Alvarado L."/>
            <person name="Chapman S.B."/>
            <person name="Gainer-Dewar J."/>
            <person name="Goldberg J."/>
            <person name="Griggs A."/>
            <person name="Gujja S."/>
            <person name="Hansen M."/>
            <person name="Howarth C."/>
            <person name="Imamovic A."/>
            <person name="Ireland A."/>
            <person name="Larimer J."/>
            <person name="McCowan C."/>
            <person name="Murphy C."/>
            <person name="Pearson M."/>
            <person name="Poon T.W."/>
            <person name="Priest M."/>
            <person name="Roberts A."/>
            <person name="Saif S."/>
            <person name="Shea T."/>
            <person name="Sykes S."/>
            <person name="Wortman J."/>
            <person name="Nusbaum C."/>
            <person name="Birren B."/>
        </authorList>
    </citation>
    <scope>NUCLEOTIDE SEQUENCE [LARGE SCALE GENOMIC DNA]</scope>
    <source>
        <strain evidence="13">NJM9701</strain>
    </source>
</reference>
<dbReference type="PANTHER" id="PTHR21497">
    <property type="entry name" value="UBIQUITIN LIGASE E3 ALPHA-RELATED"/>
    <property type="match status" value="1"/>
</dbReference>
<evidence type="ECO:0000256" key="7">
    <source>
        <dbReference type="ARBA" id="ARBA00022833"/>
    </source>
</evidence>
<evidence type="ECO:0000313" key="13">
    <source>
        <dbReference type="EMBL" id="ETW07909.1"/>
    </source>
</evidence>
<dbReference type="CDD" id="cd19673">
    <property type="entry name" value="UBR-box_UBR3"/>
    <property type="match status" value="1"/>
</dbReference>
<comment type="pathway">
    <text evidence="2 10">Protein modification; protein ubiquitination.</text>
</comment>
<evidence type="ECO:0000256" key="11">
    <source>
        <dbReference type="SAM" id="MobiDB-lite"/>
    </source>
</evidence>
<evidence type="ECO:0000256" key="1">
    <source>
        <dbReference type="ARBA" id="ARBA00000900"/>
    </source>
</evidence>
<feature type="zinc finger region" description="UBR-type" evidence="9">
    <location>
        <begin position="94"/>
        <end position="165"/>
    </location>
</feature>
<protein>
    <recommendedName>
        <fullName evidence="10">E3 ubiquitin-protein ligase</fullName>
        <ecNumber evidence="10">2.3.2.27</ecNumber>
    </recommendedName>
</protein>
<name>A0A024UNR3_9STRA</name>
<dbReference type="UniPathway" id="UPA00143"/>